<keyword evidence="4" id="KW-1185">Reference proteome</keyword>
<dbReference type="PANTHER" id="PTHR39335">
    <property type="entry name" value="BLL4220 PROTEIN"/>
    <property type="match status" value="1"/>
</dbReference>
<feature type="region of interest" description="Disordered" evidence="1">
    <location>
        <begin position="25"/>
        <end position="54"/>
    </location>
</feature>
<comment type="caution">
    <text evidence="3">The sequence shown here is derived from an EMBL/GenBank/DDBJ whole genome shotgun (WGS) entry which is preliminary data.</text>
</comment>
<feature type="signal peptide" evidence="2">
    <location>
        <begin position="1"/>
        <end position="22"/>
    </location>
</feature>
<keyword evidence="2" id="KW-0732">Signal</keyword>
<dbReference type="Proteomes" id="UP000262477">
    <property type="component" value="Unassembled WGS sequence"/>
</dbReference>
<dbReference type="EMBL" id="QUAC01000216">
    <property type="protein sequence ID" value="REK87402.1"/>
    <property type="molecule type" value="Genomic_DNA"/>
</dbReference>
<dbReference type="RefSeq" id="WP_128509820.1">
    <property type="nucleotide sequence ID" value="NZ_QUAC01000216.1"/>
</dbReference>
<proteinExistence type="predicted"/>
<organism evidence="3 4">
    <name type="scientific">Streptomyces inhibens</name>
    <dbReference type="NCBI Taxonomy" id="2293571"/>
    <lineage>
        <taxon>Bacteria</taxon>
        <taxon>Bacillati</taxon>
        <taxon>Actinomycetota</taxon>
        <taxon>Actinomycetes</taxon>
        <taxon>Kitasatosporales</taxon>
        <taxon>Streptomycetaceae</taxon>
        <taxon>Streptomyces</taxon>
    </lineage>
</organism>
<dbReference type="GO" id="GO:0043448">
    <property type="term" value="P:alkane catabolic process"/>
    <property type="evidence" value="ECO:0007669"/>
    <property type="project" value="TreeGrafter"/>
</dbReference>
<dbReference type="InterPro" id="IPR005297">
    <property type="entry name" value="Lipoprotein_repeat"/>
</dbReference>
<dbReference type="OrthoDB" id="597632at2"/>
<dbReference type="PANTHER" id="PTHR39335:SF1">
    <property type="entry name" value="BLL4220 PROTEIN"/>
    <property type="match status" value="1"/>
</dbReference>
<evidence type="ECO:0000313" key="4">
    <source>
        <dbReference type="Proteomes" id="UP000262477"/>
    </source>
</evidence>
<protein>
    <recommendedName>
        <fullName evidence="5">Lipoprotein</fullName>
    </recommendedName>
</protein>
<evidence type="ECO:0000256" key="1">
    <source>
        <dbReference type="SAM" id="MobiDB-lite"/>
    </source>
</evidence>
<sequence length="191" mass="19625">MRKTAATLVAAATVAVITTAVGGCSDNGGGSAPSKPPTPTPTRTSAAPSASPSAAAWTVTARSGPLGTILVDGRGRTLYLFEADRTSRSTCYGGCAKEWPPMLVTHAPKAAGGVRSDLLGTTTRDDGTKEVTYNHHPLYYFDDDKKPGDTHGQGIDDSGGKWFVLDINGNKIVKAPRSATPSSTPSTGGGY</sequence>
<feature type="chain" id="PRO_5039652920" description="Lipoprotein" evidence="2">
    <location>
        <begin position="23"/>
        <end position="191"/>
    </location>
</feature>
<accession>A0A371PY38</accession>
<reference evidence="3 4" key="1">
    <citation type="submission" date="2018-08" db="EMBL/GenBank/DDBJ databases">
        <title>Streptomyces NEAU-D10 sp. nov., a novel Actinomycete isolated from soil.</title>
        <authorList>
            <person name="Jin L."/>
        </authorList>
    </citation>
    <scope>NUCLEOTIDE SEQUENCE [LARGE SCALE GENOMIC DNA]</scope>
    <source>
        <strain evidence="3 4">NEAU-D10</strain>
    </source>
</reference>
<evidence type="ECO:0008006" key="5">
    <source>
        <dbReference type="Google" id="ProtNLM"/>
    </source>
</evidence>
<dbReference type="AlphaFoldDB" id="A0A371PY38"/>
<evidence type="ECO:0000313" key="3">
    <source>
        <dbReference type="EMBL" id="REK87402.1"/>
    </source>
</evidence>
<evidence type="ECO:0000256" key="2">
    <source>
        <dbReference type="SAM" id="SignalP"/>
    </source>
</evidence>
<feature type="compositionally biased region" description="Low complexity" evidence="1">
    <location>
        <begin position="41"/>
        <end position="54"/>
    </location>
</feature>
<name>A0A371PY38_STRIH</name>
<gene>
    <name evidence="3" type="ORF">DY245_27030</name>
</gene>
<dbReference type="Pfam" id="PF03640">
    <property type="entry name" value="Lipoprotein_15"/>
    <property type="match status" value="2"/>
</dbReference>
<dbReference type="PROSITE" id="PS51257">
    <property type="entry name" value="PROKAR_LIPOPROTEIN"/>
    <property type="match status" value="1"/>
</dbReference>